<evidence type="ECO:0000313" key="5">
    <source>
        <dbReference type="EMBL" id="CAK7328214.1"/>
    </source>
</evidence>
<dbReference type="Pfam" id="PF13041">
    <property type="entry name" value="PPR_2"/>
    <property type="match status" value="1"/>
</dbReference>
<reference evidence="5 6" key="1">
    <citation type="submission" date="2024-01" db="EMBL/GenBank/DDBJ databases">
        <authorList>
            <person name="Waweru B."/>
        </authorList>
    </citation>
    <scope>NUCLEOTIDE SEQUENCE [LARGE SCALE GENOMIC DNA]</scope>
</reference>
<dbReference type="PANTHER" id="PTHR47936:SF1">
    <property type="entry name" value="PENTATRICOPEPTIDE REPEAT-CONTAINING PROTEIN GUN1, CHLOROPLASTIC"/>
    <property type="match status" value="1"/>
</dbReference>
<feature type="compositionally biased region" description="Polar residues" evidence="4">
    <location>
        <begin position="1"/>
        <end position="12"/>
    </location>
</feature>
<evidence type="ECO:0008006" key="7">
    <source>
        <dbReference type="Google" id="ProtNLM"/>
    </source>
</evidence>
<dbReference type="NCBIfam" id="TIGR00756">
    <property type="entry name" value="PPR"/>
    <property type="match status" value="1"/>
</dbReference>
<evidence type="ECO:0000256" key="1">
    <source>
        <dbReference type="ARBA" id="ARBA00007626"/>
    </source>
</evidence>
<feature type="repeat" description="PPR" evidence="3">
    <location>
        <begin position="57"/>
        <end position="91"/>
    </location>
</feature>
<evidence type="ECO:0000256" key="3">
    <source>
        <dbReference type="PROSITE-ProRule" id="PRU00708"/>
    </source>
</evidence>
<evidence type="ECO:0000313" key="6">
    <source>
        <dbReference type="Proteomes" id="UP001314170"/>
    </source>
</evidence>
<sequence>MGTRHTSVTQKLSRTERKRNKQGKLASVMISTLGRLGKVETTKSVFEVALIEGYGNTVYAFSAIISAYGRNSYCNDVIKVFDSMKDYGLKPNLVSYNVVIDARDKEGVEF</sequence>
<comment type="similarity">
    <text evidence="1">Belongs to the PPR family. P subfamily.</text>
</comment>
<dbReference type="InterPro" id="IPR011990">
    <property type="entry name" value="TPR-like_helical_dom_sf"/>
</dbReference>
<keyword evidence="6" id="KW-1185">Reference proteome</keyword>
<accession>A0AAV1R5X9</accession>
<proteinExistence type="inferred from homology"/>
<comment type="caution">
    <text evidence="5">The sequence shown here is derived from an EMBL/GenBank/DDBJ whole genome shotgun (WGS) entry which is preliminary data.</text>
</comment>
<dbReference type="InterPro" id="IPR002885">
    <property type="entry name" value="PPR_rpt"/>
</dbReference>
<dbReference type="GO" id="GO:0010019">
    <property type="term" value="P:chloroplast-nucleus signaling pathway"/>
    <property type="evidence" value="ECO:0007669"/>
    <property type="project" value="TreeGrafter"/>
</dbReference>
<dbReference type="AlphaFoldDB" id="A0AAV1R5X9"/>
<dbReference type="PANTHER" id="PTHR47936">
    <property type="entry name" value="PPR_LONG DOMAIN-CONTAINING PROTEIN"/>
    <property type="match status" value="1"/>
</dbReference>
<dbReference type="GO" id="GO:0031930">
    <property type="term" value="P:mitochondria-nucleus signaling pathway"/>
    <property type="evidence" value="ECO:0007669"/>
    <property type="project" value="TreeGrafter"/>
</dbReference>
<protein>
    <recommendedName>
        <fullName evidence="7">Pentatricopeptide repeat-containing protein</fullName>
    </recommendedName>
</protein>
<dbReference type="Proteomes" id="UP001314170">
    <property type="component" value="Unassembled WGS sequence"/>
</dbReference>
<dbReference type="PROSITE" id="PS51375">
    <property type="entry name" value="PPR"/>
    <property type="match status" value="1"/>
</dbReference>
<keyword evidence="2" id="KW-0677">Repeat</keyword>
<evidence type="ECO:0000256" key="4">
    <source>
        <dbReference type="SAM" id="MobiDB-lite"/>
    </source>
</evidence>
<organism evidence="5 6">
    <name type="scientific">Dovyalis caffra</name>
    <dbReference type="NCBI Taxonomy" id="77055"/>
    <lineage>
        <taxon>Eukaryota</taxon>
        <taxon>Viridiplantae</taxon>
        <taxon>Streptophyta</taxon>
        <taxon>Embryophyta</taxon>
        <taxon>Tracheophyta</taxon>
        <taxon>Spermatophyta</taxon>
        <taxon>Magnoliopsida</taxon>
        <taxon>eudicotyledons</taxon>
        <taxon>Gunneridae</taxon>
        <taxon>Pentapetalae</taxon>
        <taxon>rosids</taxon>
        <taxon>fabids</taxon>
        <taxon>Malpighiales</taxon>
        <taxon>Salicaceae</taxon>
        <taxon>Flacourtieae</taxon>
        <taxon>Dovyalis</taxon>
    </lineage>
</organism>
<name>A0AAV1R5X9_9ROSI</name>
<gene>
    <name evidence="5" type="ORF">DCAF_LOCUS5935</name>
</gene>
<dbReference type="EMBL" id="CAWUPB010000893">
    <property type="protein sequence ID" value="CAK7328214.1"/>
    <property type="molecule type" value="Genomic_DNA"/>
</dbReference>
<evidence type="ECO:0000256" key="2">
    <source>
        <dbReference type="ARBA" id="ARBA00022737"/>
    </source>
</evidence>
<dbReference type="Gene3D" id="1.25.40.10">
    <property type="entry name" value="Tetratricopeptide repeat domain"/>
    <property type="match status" value="1"/>
</dbReference>
<dbReference type="GO" id="GO:0009507">
    <property type="term" value="C:chloroplast"/>
    <property type="evidence" value="ECO:0007669"/>
    <property type="project" value="TreeGrafter"/>
</dbReference>
<feature type="region of interest" description="Disordered" evidence="4">
    <location>
        <begin position="1"/>
        <end position="23"/>
    </location>
</feature>